<dbReference type="Proteomes" id="UP000034805">
    <property type="component" value="Unassembled WGS sequence"/>
</dbReference>
<reference evidence="1 2" key="1">
    <citation type="submission" date="2015-08" db="EMBL/GenBank/DDBJ databases">
        <title>The genome of the Asian arowana (Scleropages formosus).</title>
        <authorList>
            <person name="Tan M.H."/>
            <person name="Gan H.M."/>
            <person name="Croft L.J."/>
            <person name="Austin C.M."/>
        </authorList>
    </citation>
    <scope>NUCLEOTIDE SEQUENCE [LARGE SCALE GENOMIC DNA]</scope>
    <source>
        <strain evidence="1">Aro1</strain>
    </source>
</reference>
<protein>
    <submittedName>
        <fullName evidence="1">Uncharacterized protein</fullName>
    </submittedName>
</protein>
<name>A0A0N8K0E4_SCLFO</name>
<proteinExistence type="predicted"/>
<comment type="caution">
    <text evidence="1">The sequence shown here is derived from an EMBL/GenBank/DDBJ whole genome shotgun (WGS) entry which is preliminary data.</text>
</comment>
<dbReference type="AlphaFoldDB" id="A0A0N8K0E4"/>
<sequence>MTVGRSTLKSRACVTQTGVPFYLVSPNRPTARRPRSALLYSKKVANKPVSVHTSCRVPTSSYLCILELLTCFMKEIKIYQ</sequence>
<organism evidence="1 2">
    <name type="scientific">Scleropages formosus</name>
    <name type="common">Asian bonytongue</name>
    <name type="synonym">Osteoglossum formosum</name>
    <dbReference type="NCBI Taxonomy" id="113540"/>
    <lineage>
        <taxon>Eukaryota</taxon>
        <taxon>Metazoa</taxon>
        <taxon>Chordata</taxon>
        <taxon>Craniata</taxon>
        <taxon>Vertebrata</taxon>
        <taxon>Euteleostomi</taxon>
        <taxon>Actinopterygii</taxon>
        <taxon>Neopterygii</taxon>
        <taxon>Teleostei</taxon>
        <taxon>Osteoglossocephala</taxon>
        <taxon>Osteoglossomorpha</taxon>
        <taxon>Osteoglossiformes</taxon>
        <taxon>Osteoglossidae</taxon>
        <taxon>Scleropages</taxon>
    </lineage>
</organism>
<evidence type="ECO:0000313" key="2">
    <source>
        <dbReference type="Proteomes" id="UP000034805"/>
    </source>
</evidence>
<evidence type="ECO:0000313" key="1">
    <source>
        <dbReference type="EMBL" id="KPP71905.1"/>
    </source>
</evidence>
<accession>A0A0N8K0E4</accession>
<gene>
    <name evidence="1" type="ORF">Z043_109135</name>
</gene>
<dbReference type="EMBL" id="JARO02002786">
    <property type="protein sequence ID" value="KPP71905.1"/>
    <property type="molecule type" value="Genomic_DNA"/>
</dbReference>